<dbReference type="AlphaFoldDB" id="A0A0D7A4S0"/>
<proteinExistence type="predicted"/>
<keyword evidence="3" id="KW-1185">Reference proteome</keyword>
<feature type="region of interest" description="Disordered" evidence="1">
    <location>
        <begin position="92"/>
        <end position="111"/>
    </location>
</feature>
<feature type="region of interest" description="Disordered" evidence="1">
    <location>
        <begin position="141"/>
        <end position="166"/>
    </location>
</feature>
<evidence type="ECO:0000313" key="2">
    <source>
        <dbReference type="EMBL" id="KIY44896.1"/>
    </source>
</evidence>
<feature type="region of interest" description="Disordered" evidence="1">
    <location>
        <begin position="1"/>
        <end position="39"/>
    </location>
</feature>
<evidence type="ECO:0000313" key="3">
    <source>
        <dbReference type="Proteomes" id="UP000054144"/>
    </source>
</evidence>
<sequence length="166" mass="19214">MDQDDSQQQDASRHTPAPQGQDPDATQYQREDGHPPIDNDFFVKYINRKEEIYYEQSPLDYCLKFNKRIEKESEEMLIAAGLDAVMRAQSAPPGKSVYSSLPPPHHHAPTRTPALISRRCALVQPKSRDFIARRRSRDLRSLRARRPTRSRTRSRTFRVCAGHDRV</sequence>
<dbReference type="Proteomes" id="UP000054144">
    <property type="component" value="Unassembled WGS sequence"/>
</dbReference>
<organism evidence="2 3">
    <name type="scientific">Fistulina hepatica ATCC 64428</name>
    <dbReference type="NCBI Taxonomy" id="1128425"/>
    <lineage>
        <taxon>Eukaryota</taxon>
        <taxon>Fungi</taxon>
        <taxon>Dikarya</taxon>
        <taxon>Basidiomycota</taxon>
        <taxon>Agaricomycotina</taxon>
        <taxon>Agaricomycetes</taxon>
        <taxon>Agaricomycetidae</taxon>
        <taxon>Agaricales</taxon>
        <taxon>Fistulinaceae</taxon>
        <taxon>Fistulina</taxon>
    </lineage>
</organism>
<protein>
    <submittedName>
        <fullName evidence="2">Uncharacterized protein</fullName>
    </submittedName>
</protein>
<accession>A0A0D7A4S0</accession>
<name>A0A0D7A4S0_9AGAR</name>
<evidence type="ECO:0000256" key="1">
    <source>
        <dbReference type="SAM" id="MobiDB-lite"/>
    </source>
</evidence>
<dbReference type="EMBL" id="KN882064">
    <property type="protein sequence ID" value="KIY44896.1"/>
    <property type="molecule type" value="Genomic_DNA"/>
</dbReference>
<feature type="compositionally biased region" description="Basic residues" evidence="1">
    <location>
        <begin position="141"/>
        <end position="156"/>
    </location>
</feature>
<reference evidence="2 3" key="1">
    <citation type="journal article" date="2015" name="Fungal Genet. Biol.">
        <title>Evolution of novel wood decay mechanisms in Agaricales revealed by the genome sequences of Fistulina hepatica and Cylindrobasidium torrendii.</title>
        <authorList>
            <person name="Floudas D."/>
            <person name="Held B.W."/>
            <person name="Riley R."/>
            <person name="Nagy L.G."/>
            <person name="Koehler G."/>
            <person name="Ransdell A.S."/>
            <person name="Younus H."/>
            <person name="Chow J."/>
            <person name="Chiniquy J."/>
            <person name="Lipzen A."/>
            <person name="Tritt A."/>
            <person name="Sun H."/>
            <person name="Haridas S."/>
            <person name="LaButti K."/>
            <person name="Ohm R.A."/>
            <person name="Kues U."/>
            <person name="Blanchette R.A."/>
            <person name="Grigoriev I.V."/>
            <person name="Minto R.E."/>
            <person name="Hibbett D.S."/>
        </authorList>
    </citation>
    <scope>NUCLEOTIDE SEQUENCE [LARGE SCALE GENOMIC DNA]</scope>
    <source>
        <strain evidence="2 3">ATCC 64428</strain>
    </source>
</reference>
<gene>
    <name evidence="2" type="ORF">FISHEDRAFT_77117</name>
</gene>